<evidence type="ECO:0000313" key="4">
    <source>
        <dbReference type="EMBL" id="EDW80737.1"/>
    </source>
</evidence>
<dbReference type="FunCoup" id="B4NAC3">
    <property type="interactions" value="1"/>
</dbReference>
<feature type="transmembrane region" description="Helical" evidence="2">
    <location>
        <begin position="574"/>
        <end position="592"/>
    </location>
</feature>
<dbReference type="OrthoDB" id="118951at2759"/>
<dbReference type="InParanoid" id="B4NAC3"/>
<dbReference type="AlphaFoldDB" id="B4NAC3"/>
<feature type="transmembrane region" description="Helical" evidence="2">
    <location>
        <begin position="506"/>
        <end position="529"/>
    </location>
</feature>
<accession>B4NAC3</accession>
<evidence type="ECO:0000259" key="3">
    <source>
        <dbReference type="SMART" id="SM00703"/>
    </source>
</evidence>
<dbReference type="EMBL" id="CH964232">
    <property type="protein sequence ID" value="EDW80737.1"/>
    <property type="molecule type" value="Genomic_DNA"/>
</dbReference>
<feature type="domain" description="Nose resistant-to-fluoxetine protein N-terminal" evidence="3">
    <location>
        <begin position="7"/>
        <end position="141"/>
    </location>
</feature>
<feature type="transmembrane region" description="Helical" evidence="2">
    <location>
        <begin position="150"/>
        <end position="174"/>
    </location>
</feature>
<keyword evidence="4" id="KW-0808">Transferase</keyword>
<dbReference type="KEGG" id="dwi:6647255"/>
<dbReference type="InterPro" id="IPR006621">
    <property type="entry name" value="Nose-resist-to-fluoxetine_N"/>
</dbReference>
<dbReference type="PhylomeDB" id="B4NAC3"/>
<feature type="transmembrane region" description="Helical" evidence="2">
    <location>
        <begin position="253"/>
        <end position="280"/>
    </location>
</feature>
<feature type="transmembrane region" description="Helical" evidence="2">
    <location>
        <begin position="462"/>
        <end position="486"/>
    </location>
</feature>
<feature type="transmembrane region" description="Helical" evidence="2">
    <location>
        <begin position="389"/>
        <end position="409"/>
    </location>
</feature>
<dbReference type="Pfam" id="PF01757">
    <property type="entry name" value="Acyl_transf_3"/>
    <property type="match status" value="1"/>
</dbReference>
<keyword evidence="4" id="KW-0012">Acyltransferase</keyword>
<dbReference type="HOGENOM" id="CLU_007874_2_2_1"/>
<dbReference type="PANTHER" id="PTHR11161">
    <property type="entry name" value="O-ACYLTRANSFERASE"/>
    <property type="match status" value="1"/>
</dbReference>
<evidence type="ECO:0000256" key="1">
    <source>
        <dbReference type="SAM" id="MobiDB-lite"/>
    </source>
</evidence>
<evidence type="ECO:0000313" key="5">
    <source>
        <dbReference type="Proteomes" id="UP000007798"/>
    </source>
</evidence>
<dbReference type="SMART" id="SM00703">
    <property type="entry name" value="NRF"/>
    <property type="match status" value="1"/>
</dbReference>
<feature type="region of interest" description="Disordered" evidence="1">
    <location>
        <begin position="608"/>
        <end position="631"/>
    </location>
</feature>
<keyword evidence="5" id="KW-1185">Reference proteome</keyword>
<sequence length="631" mass="72186">MEYSQQDFQCVADLTQWMNSFSKGSYWALKMIDSWGSIPSGYLYGNTYDLGNYDECIRINKLVTSSQNIKGKYCFMKLPLAKYLLGMDLDISIVKMKIAICFPDSCTAQLMERLVGQLLQHLLQLKSANGSVSINENRCQTGDSQPLDGLTIYVIVILSLFGFATLLATLYDYFLCHDQDQLNRIVKIFSARANSRGIFRIVESKPNSNVIDCLHGLRCMSLIWVIFGHEYVYGLSGPNINQWALNTWFKKPFSLIILHAPFSVDTFFFISGLLLVVIGLRSMERSKGKLNIFLMYLHRYLRLTPILALAILVYWKLMPQLINGPLADYGIMDYSACERTWYKTLLYVQNYASSNMCLNHSWYLAVDMQLYLFSPILLIAVYKWGKKAAGGICILVILLSGCLFSTMLLNELSRENVMNSEESDRKLYYATHTHATPWLIGFLFGYFLHLNSGKRFQLSWPFVWLGWVLSLAMIFTCIYGTGGSWIGPSLSTLEQSFYYTLTRIGWPLALSWVVFACIQGYGGLANSFLSSPLWHPLSRLSYSVYIWHMFMQEINHRRKHTISYFTDYDMMLQFWSDFGFTVIISYVLYIAIEAPLGGLESLLLPNRKANSRPKSSPQPEVKKPTEVTASS</sequence>
<evidence type="ECO:0000256" key="2">
    <source>
        <dbReference type="SAM" id="Phobius"/>
    </source>
</evidence>
<feature type="transmembrane region" description="Helical" evidence="2">
    <location>
        <begin position="362"/>
        <end position="382"/>
    </location>
</feature>
<feature type="transmembrane region" description="Helical" evidence="2">
    <location>
        <begin position="300"/>
        <end position="317"/>
    </location>
</feature>
<organism evidence="4 5">
    <name type="scientific">Drosophila willistoni</name>
    <name type="common">Fruit fly</name>
    <dbReference type="NCBI Taxonomy" id="7260"/>
    <lineage>
        <taxon>Eukaryota</taxon>
        <taxon>Metazoa</taxon>
        <taxon>Ecdysozoa</taxon>
        <taxon>Arthropoda</taxon>
        <taxon>Hexapoda</taxon>
        <taxon>Insecta</taxon>
        <taxon>Pterygota</taxon>
        <taxon>Neoptera</taxon>
        <taxon>Endopterygota</taxon>
        <taxon>Diptera</taxon>
        <taxon>Brachycera</taxon>
        <taxon>Muscomorpha</taxon>
        <taxon>Ephydroidea</taxon>
        <taxon>Drosophilidae</taxon>
        <taxon>Drosophila</taxon>
        <taxon>Sophophora</taxon>
    </lineage>
</organism>
<reference evidence="4 5" key="1">
    <citation type="journal article" date="2007" name="Nature">
        <title>Evolution of genes and genomes on the Drosophila phylogeny.</title>
        <authorList>
            <consortium name="Drosophila 12 Genomes Consortium"/>
            <person name="Clark A.G."/>
            <person name="Eisen M.B."/>
            <person name="Smith D.R."/>
            <person name="Bergman C.M."/>
            <person name="Oliver B."/>
            <person name="Markow T.A."/>
            <person name="Kaufman T.C."/>
            <person name="Kellis M."/>
            <person name="Gelbart W."/>
            <person name="Iyer V.N."/>
            <person name="Pollard D.A."/>
            <person name="Sackton T.B."/>
            <person name="Larracuente A.M."/>
            <person name="Singh N.D."/>
            <person name="Abad J.P."/>
            <person name="Abt D.N."/>
            <person name="Adryan B."/>
            <person name="Aguade M."/>
            <person name="Akashi H."/>
            <person name="Anderson W.W."/>
            <person name="Aquadro C.F."/>
            <person name="Ardell D.H."/>
            <person name="Arguello R."/>
            <person name="Artieri C.G."/>
            <person name="Barbash D.A."/>
            <person name="Barker D."/>
            <person name="Barsanti P."/>
            <person name="Batterham P."/>
            <person name="Batzoglou S."/>
            <person name="Begun D."/>
            <person name="Bhutkar A."/>
            <person name="Blanco E."/>
            <person name="Bosak S.A."/>
            <person name="Bradley R.K."/>
            <person name="Brand A.D."/>
            <person name="Brent M.R."/>
            <person name="Brooks A.N."/>
            <person name="Brown R.H."/>
            <person name="Butlin R.K."/>
            <person name="Caggese C."/>
            <person name="Calvi B.R."/>
            <person name="Bernardo de Carvalho A."/>
            <person name="Caspi A."/>
            <person name="Castrezana S."/>
            <person name="Celniker S.E."/>
            <person name="Chang J.L."/>
            <person name="Chapple C."/>
            <person name="Chatterji S."/>
            <person name="Chinwalla A."/>
            <person name="Civetta A."/>
            <person name="Clifton S.W."/>
            <person name="Comeron J.M."/>
            <person name="Costello J.C."/>
            <person name="Coyne J.A."/>
            <person name="Daub J."/>
            <person name="David R.G."/>
            <person name="Delcher A.L."/>
            <person name="Delehaunty K."/>
            <person name="Do C.B."/>
            <person name="Ebling H."/>
            <person name="Edwards K."/>
            <person name="Eickbush T."/>
            <person name="Evans J.D."/>
            <person name="Filipski A."/>
            <person name="Findeiss S."/>
            <person name="Freyhult E."/>
            <person name="Fulton L."/>
            <person name="Fulton R."/>
            <person name="Garcia A.C."/>
            <person name="Gardiner A."/>
            <person name="Garfield D.A."/>
            <person name="Garvin B.E."/>
            <person name="Gibson G."/>
            <person name="Gilbert D."/>
            <person name="Gnerre S."/>
            <person name="Godfrey J."/>
            <person name="Good R."/>
            <person name="Gotea V."/>
            <person name="Gravely B."/>
            <person name="Greenberg A.J."/>
            <person name="Griffiths-Jones S."/>
            <person name="Gross S."/>
            <person name="Guigo R."/>
            <person name="Gustafson E.A."/>
            <person name="Haerty W."/>
            <person name="Hahn M.W."/>
            <person name="Halligan D.L."/>
            <person name="Halpern A.L."/>
            <person name="Halter G.M."/>
            <person name="Han M.V."/>
            <person name="Heger A."/>
            <person name="Hillier L."/>
            <person name="Hinrichs A.S."/>
            <person name="Holmes I."/>
            <person name="Hoskins R.A."/>
            <person name="Hubisz M.J."/>
            <person name="Hultmark D."/>
            <person name="Huntley M.A."/>
            <person name="Jaffe D.B."/>
            <person name="Jagadeeshan S."/>
            <person name="Jeck W.R."/>
            <person name="Johnson J."/>
            <person name="Jones C.D."/>
            <person name="Jordan W.C."/>
            <person name="Karpen G.H."/>
            <person name="Kataoka E."/>
            <person name="Keightley P.D."/>
            <person name="Kheradpour P."/>
            <person name="Kirkness E.F."/>
            <person name="Koerich L.B."/>
            <person name="Kristiansen K."/>
            <person name="Kudrna D."/>
            <person name="Kulathinal R.J."/>
            <person name="Kumar S."/>
            <person name="Kwok R."/>
            <person name="Lander E."/>
            <person name="Langley C.H."/>
            <person name="Lapoint R."/>
            <person name="Lazzaro B.P."/>
            <person name="Lee S.J."/>
            <person name="Levesque L."/>
            <person name="Li R."/>
            <person name="Lin C.F."/>
            <person name="Lin M.F."/>
            <person name="Lindblad-Toh K."/>
            <person name="Llopart A."/>
            <person name="Long M."/>
            <person name="Low L."/>
            <person name="Lozovsky E."/>
            <person name="Lu J."/>
            <person name="Luo M."/>
            <person name="Machado C.A."/>
            <person name="Makalowski W."/>
            <person name="Marzo M."/>
            <person name="Matsuda M."/>
            <person name="Matzkin L."/>
            <person name="McAllister B."/>
            <person name="McBride C.S."/>
            <person name="McKernan B."/>
            <person name="McKernan K."/>
            <person name="Mendez-Lago M."/>
            <person name="Minx P."/>
            <person name="Mollenhauer M.U."/>
            <person name="Montooth K."/>
            <person name="Mount S.M."/>
            <person name="Mu X."/>
            <person name="Myers E."/>
            <person name="Negre B."/>
            <person name="Newfeld S."/>
            <person name="Nielsen R."/>
            <person name="Noor M.A."/>
            <person name="O'Grady P."/>
            <person name="Pachter L."/>
            <person name="Papaceit M."/>
            <person name="Parisi M.J."/>
            <person name="Parisi M."/>
            <person name="Parts L."/>
            <person name="Pedersen J.S."/>
            <person name="Pesole G."/>
            <person name="Phillippy A.M."/>
            <person name="Ponting C.P."/>
            <person name="Pop M."/>
            <person name="Porcelli D."/>
            <person name="Powell J.R."/>
            <person name="Prohaska S."/>
            <person name="Pruitt K."/>
            <person name="Puig M."/>
            <person name="Quesneville H."/>
            <person name="Ram K.R."/>
            <person name="Rand D."/>
            <person name="Rasmussen M.D."/>
            <person name="Reed L.K."/>
            <person name="Reenan R."/>
            <person name="Reily A."/>
            <person name="Remington K.A."/>
            <person name="Rieger T.T."/>
            <person name="Ritchie M.G."/>
            <person name="Robin C."/>
            <person name="Rogers Y.H."/>
            <person name="Rohde C."/>
            <person name="Rozas J."/>
            <person name="Rubenfield M.J."/>
            <person name="Ruiz A."/>
            <person name="Russo S."/>
            <person name="Salzberg S.L."/>
            <person name="Sanchez-Gracia A."/>
            <person name="Saranga D.J."/>
            <person name="Sato H."/>
            <person name="Schaeffer S.W."/>
            <person name="Schatz M.C."/>
            <person name="Schlenke T."/>
            <person name="Schwartz R."/>
            <person name="Segarra C."/>
            <person name="Singh R.S."/>
            <person name="Sirot L."/>
            <person name="Sirota M."/>
            <person name="Sisneros N.B."/>
            <person name="Smith C.D."/>
            <person name="Smith T.F."/>
            <person name="Spieth J."/>
            <person name="Stage D.E."/>
            <person name="Stark A."/>
            <person name="Stephan W."/>
            <person name="Strausberg R.L."/>
            <person name="Strempel S."/>
            <person name="Sturgill D."/>
            <person name="Sutton G."/>
            <person name="Sutton G.G."/>
            <person name="Tao W."/>
            <person name="Teichmann S."/>
            <person name="Tobari Y.N."/>
            <person name="Tomimura Y."/>
            <person name="Tsolas J.M."/>
            <person name="Valente V.L."/>
            <person name="Venter E."/>
            <person name="Venter J.C."/>
            <person name="Vicario S."/>
            <person name="Vieira F.G."/>
            <person name="Vilella A.J."/>
            <person name="Villasante A."/>
            <person name="Walenz B."/>
            <person name="Wang J."/>
            <person name="Wasserman M."/>
            <person name="Watts T."/>
            <person name="Wilson D."/>
            <person name="Wilson R.K."/>
            <person name="Wing R.A."/>
            <person name="Wolfner M.F."/>
            <person name="Wong A."/>
            <person name="Wong G.K."/>
            <person name="Wu C.I."/>
            <person name="Wu G."/>
            <person name="Yamamoto D."/>
            <person name="Yang H.P."/>
            <person name="Yang S.P."/>
            <person name="Yorke J.A."/>
            <person name="Yoshida K."/>
            <person name="Zdobnov E."/>
            <person name="Zhang P."/>
            <person name="Zhang Y."/>
            <person name="Zimin A.V."/>
            <person name="Baldwin J."/>
            <person name="Abdouelleil A."/>
            <person name="Abdulkadir J."/>
            <person name="Abebe A."/>
            <person name="Abera B."/>
            <person name="Abreu J."/>
            <person name="Acer S.C."/>
            <person name="Aftuck L."/>
            <person name="Alexander A."/>
            <person name="An P."/>
            <person name="Anderson E."/>
            <person name="Anderson S."/>
            <person name="Arachi H."/>
            <person name="Azer M."/>
            <person name="Bachantsang P."/>
            <person name="Barry A."/>
            <person name="Bayul T."/>
            <person name="Berlin A."/>
            <person name="Bessette D."/>
            <person name="Bloom T."/>
            <person name="Blye J."/>
            <person name="Boguslavskiy L."/>
            <person name="Bonnet C."/>
            <person name="Boukhgalter B."/>
            <person name="Bourzgui I."/>
            <person name="Brown A."/>
            <person name="Cahill P."/>
            <person name="Channer S."/>
            <person name="Cheshatsang Y."/>
            <person name="Chuda L."/>
            <person name="Citroen M."/>
            <person name="Collymore A."/>
            <person name="Cooke P."/>
            <person name="Costello M."/>
            <person name="D'Aco K."/>
            <person name="Daza R."/>
            <person name="De Haan G."/>
            <person name="DeGray S."/>
            <person name="DeMaso C."/>
            <person name="Dhargay N."/>
            <person name="Dooley K."/>
            <person name="Dooley E."/>
            <person name="Doricent M."/>
            <person name="Dorje P."/>
            <person name="Dorjee K."/>
            <person name="Dupes A."/>
            <person name="Elong R."/>
            <person name="Falk J."/>
            <person name="Farina A."/>
            <person name="Faro S."/>
            <person name="Ferguson D."/>
            <person name="Fisher S."/>
            <person name="Foley C.D."/>
            <person name="Franke A."/>
            <person name="Friedrich D."/>
            <person name="Gadbois L."/>
            <person name="Gearin G."/>
            <person name="Gearin C.R."/>
            <person name="Giannoukos G."/>
            <person name="Goode T."/>
            <person name="Graham J."/>
            <person name="Grandbois E."/>
            <person name="Grewal S."/>
            <person name="Gyaltsen K."/>
            <person name="Hafez N."/>
            <person name="Hagos B."/>
            <person name="Hall J."/>
            <person name="Henson C."/>
            <person name="Hollinger A."/>
            <person name="Honan T."/>
            <person name="Huard M.D."/>
            <person name="Hughes L."/>
            <person name="Hurhula B."/>
            <person name="Husby M.E."/>
            <person name="Kamat A."/>
            <person name="Kanga B."/>
            <person name="Kashin S."/>
            <person name="Khazanovich D."/>
            <person name="Kisner P."/>
            <person name="Lance K."/>
            <person name="Lara M."/>
            <person name="Lee W."/>
            <person name="Lennon N."/>
            <person name="Letendre F."/>
            <person name="LeVine R."/>
            <person name="Lipovsky A."/>
            <person name="Liu X."/>
            <person name="Liu J."/>
            <person name="Liu S."/>
            <person name="Lokyitsang T."/>
            <person name="Lokyitsang Y."/>
            <person name="Lubonja R."/>
            <person name="Lui A."/>
            <person name="MacDonald P."/>
            <person name="Magnisalis V."/>
            <person name="Maru K."/>
            <person name="Matthews C."/>
            <person name="McCusker W."/>
            <person name="McDonough S."/>
            <person name="Mehta T."/>
            <person name="Meldrim J."/>
            <person name="Meneus L."/>
            <person name="Mihai O."/>
            <person name="Mihalev A."/>
            <person name="Mihova T."/>
            <person name="Mittelman R."/>
            <person name="Mlenga V."/>
            <person name="Montmayeur A."/>
            <person name="Mulrain L."/>
            <person name="Navidi A."/>
            <person name="Naylor J."/>
            <person name="Negash T."/>
            <person name="Nguyen T."/>
            <person name="Nguyen N."/>
            <person name="Nicol R."/>
            <person name="Norbu C."/>
            <person name="Norbu N."/>
            <person name="Novod N."/>
            <person name="O'Neill B."/>
            <person name="Osman S."/>
            <person name="Markiewicz E."/>
            <person name="Oyono O.L."/>
            <person name="Patti C."/>
            <person name="Phunkhang P."/>
            <person name="Pierre F."/>
            <person name="Priest M."/>
            <person name="Raghuraman S."/>
            <person name="Rege F."/>
            <person name="Reyes R."/>
            <person name="Rise C."/>
            <person name="Rogov P."/>
            <person name="Ross K."/>
            <person name="Ryan E."/>
            <person name="Settipalli S."/>
            <person name="Shea T."/>
            <person name="Sherpa N."/>
            <person name="Shi L."/>
            <person name="Shih D."/>
            <person name="Sparrow T."/>
            <person name="Spaulding J."/>
            <person name="Stalker J."/>
            <person name="Stange-Thomann N."/>
            <person name="Stavropoulos S."/>
            <person name="Stone C."/>
            <person name="Strader C."/>
            <person name="Tesfaye S."/>
            <person name="Thomson T."/>
            <person name="Thoulutsang Y."/>
            <person name="Thoulutsang D."/>
            <person name="Topham K."/>
            <person name="Topping I."/>
            <person name="Tsamla T."/>
            <person name="Vassiliev H."/>
            <person name="Vo A."/>
            <person name="Wangchuk T."/>
            <person name="Wangdi T."/>
            <person name="Weiand M."/>
            <person name="Wilkinson J."/>
            <person name="Wilson A."/>
            <person name="Yadav S."/>
            <person name="Young G."/>
            <person name="Yu Q."/>
            <person name="Zembek L."/>
            <person name="Zhong D."/>
            <person name="Zimmer A."/>
            <person name="Zwirko Z."/>
            <person name="Jaffe D.B."/>
            <person name="Alvarez P."/>
            <person name="Brockman W."/>
            <person name="Butler J."/>
            <person name="Chin C."/>
            <person name="Gnerre S."/>
            <person name="Grabherr M."/>
            <person name="Kleber M."/>
            <person name="Mauceli E."/>
            <person name="MacCallum I."/>
        </authorList>
    </citation>
    <scope>NUCLEOTIDE SEQUENCE [LARGE SCALE GENOMIC DNA]</scope>
    <source>
        <strain evidence="5">Tucson 14030-0811.24</strain>
    </source>
</reference>
<gene>
    <name evidence="4" type="primary">Dwil\GK11404</name>
    <name evidence="4" type="ORF">Dwil_GK11404</name>
</gene>
<proteinExistence type="predicted"/>
<dbReference type="Pfam" id="PF20146">
    <property type="entry name" value="NRF"/>
    <property type="match status" value="1"/>
</dbReference>
<dbReference type="InterPro" id="IPR002656">
    <property type="entry name" value="Acyl_transf_3_dom"/>
</dbReference>
<keyword evidence="2" id="KW-0812">Transmembrane</keyword>
<dbReference type="Proteomes" id="UP000007798">
    <property type="component" value="Unassembled WGS sequence"/>
</dbReference>
<feature type="transmembrane region" description="Helical" evidence="2">
    <location>
        <begin position="429"/>
        <end position="450"/>
    </location>
</feature>
<keyword evidence="2" id="KW-1133">Transmembrane helix</keyword>
<dbReference type="PANTHER" id="PTHR11161:SF0">
    <property type="entry name" value="O-ACYLTRANSFERASE LIKE PROTEIN"/>
    <property type="match status" value="1"/>
</dbReference>
<protein>
    <recommendedName>
        <fullName evidence="3">Nose resistant-to-fluoxetine protein N-terminal domain-containing protein</fullName>
    </recommendedName>
</protein>
<dbReference type="OMA" id="IDSWGSF"/>
<name>B4NAC3_DROWI</name>
<dbReference type="GO" id="GO:0016747">
    <property type="term" value="F:acyltransferase activity, transferring groups other than amino-acyl groups"/>
    <property type="evidence" value="ECO:0007669"/>
    <property type="project" value="InterPro"/>
</dbReference>
<dbReference type="eggNOG" id="KOG3700">
    <property type="taxonomic scope" value="Eukaryota"/>
</dbReference>
<dbReference type="InterPro" id="IPR052728">
    <property type="entry name" value="O2_lipid_transport_reg"/>
</dbReference>
<keyword evidence="2" id="KW-0472">Membrane</keyword>